<comment type="caution">
    <text evidence="2">The sequence shown here is derived from an EMBL/GenBank/DDBJ whole genome shotgun (WGS) entry which is preliminary data.</text>
</comment>
<keyword evidence="1" id="KW-0732">Signal</keyword>
<gene>
    <name evidence="2" type="ORF">G2W53_013821</name>
</gene>
<evidence type="ECO:0000313" key="2">
    <source>
        <dbReference type="EMBL" id="KAF7831488.1"/>
    </source>
</evidence>
<keyword evidence="3" id="KW-1185">Reference proteome</keyword>
<dbReference type="Proteomes" id="UP000634136">
    <property type="component" value="Unassembled WGS sequence"/>
</dbReference>
<sequence>MARRYSAASQGSNATLIHLSPLIWVLDFLFLLPAANPTPGVETRKGSHIPFNIPRGSNRLIQIYHSRLRVDGHHHLRETHQAILNKNIYPQGSNSTIW</sequence>
<reference evidence="2" key="1">
    <citation type="submission" date="2020-09" db="EMBL/GenBank/DDBJ databases">
        <title>Genome-Enabled Discovery of Anthraquinone Biosynthesis in Senna tora.</title>
        <authorList>
            <person name="Kang S.-H."/>
            <person name="Pandey R.P."/>
            <person name="Lee C.-M."/>
            <person name="Sim J.-S."/>
            <person name="Jeong J.-T."/>
            <person name="Choi B.-S."/>
            <person name="Jung M."/>
            <person name="Ginzburg D."/>
            <person name="Zhao K."/>
            <person name="Won S.Y."/>
            <person name="Oh T.-J."/>
            <person name="Yu Y."/>
            <person name="Kim N.-H."/>
            <person name="Lee O.R."/>
            <person name="Lee T.-H."/>
            <person name="Bashyal P."/>
            <person name="Kim T.-S."/>
            <person name="Lee W.-H."/>
            <person name="Kawkins C."/>
            <person name="Kim C.-K."/>
            <person name="Kim J.S."/>
            <person name="Ahn B.O."/>
            <person name="Rhee S.Y."/>
            <person name="Sohng J.K."/>
        </authorList>
    </citation>
    <scope>NUCLEOTIDE SEQUENCE</scope>
    <source>
        <tissue evidence="2">Leaf</tissue>
    </source>
</reference>
<name>A0A834TZE4_9FABA</name>
<feature type="signal peptide" evidence="1">
    <location>
        <begin position="1"/>
        <end position="37"/>
    </location>
</feature>
<protein>
    <submittedName>
        <fullName evidence="2">Uncharacterized protein</fullName>
    </submittedName>
</protein>
<proteinExistence type="predicted"/>
<dbReference type="EMBL" id="JAAIUW010000005">
    <property type="protein sequence ID" value="KAF7831488.1"/>
    <property type="molecule type" value="Genomic_DNA"/>
</dbReference>
<organism evidence="2 3">
    <name type="scientific">Senna tora</name>
    <dbReference type="NCBI Taxonomy" id="362788"/>
    <lineage>
        <taxon>Eukaryota</taxon>
        <taxon>Viridiplantae</taxon>
        <taxon>Streptophyta</taxon>
        <taxon>Embryophyta</taxon>
        <taxon>Tracheophyta</taxon>
        <taxon>Spermatophyta</taxon>
        <taxon>Magnoliopsida</taxon>
        <taxon>eudicotyledons</taxon>
        <taxon>Gunneridae</taxon>
        <taxon>Pentapetalae</taxon>
        <taxon>rosids</taxon>
        <taxon>fabids</taxon>
        <taxon>Fabales</taxon>
        <taxon>Fabaceae</taxon>
        <taxon>Caesalpinioideae</taxon>
        <taxon>Cassia clade</taxon>
        <taxon>Senna</taxon>
    </lineage>
</organism>
<accession>A0A834TZE4</accession>
<evidence type="ECO:0000313" key="3">
    <source>
        <dbReference type="Proteomes" id="UP000634136"/>
    </source>
</evidence>
<feature type="chain" id="PRO_5032858216" evidence="1">
    <location>
        <begin position="38"/>
        <end position="98"/>
    </location>
</feature>
<dbReference type="AlphaFoldDB" id="A0A834TZE4"/>
<evidence type="ECO:0000256" key="1">
    <source>
        <dbReference type="SAM" id="SignalP"/>
    </source>
</evidence>